<evidence type="ECO:0000313" key="1">
    <source>
        <dbReference type="EMBL" id="KAJ4715743.1"/>
    </source>
</evidence>
<comment type="caution">
    <text evidence="1">The sequence shown here is derived from an EMBL/GenBank/DDBJ whole genome shotgun (WGS) entry which is preliminary data.</text>
</comment>
<organism evidence="1 2">
    <name type="scientific">Melia azedarach</name>
    <name type="common">Chinaberry tree</name>
    <dbReference type="NCBI Taxonomy" id="155640"/>
    <lineage>
        <taxon>Eukaryota</taxon>
        <taxon>Viridiplantae</taxon>
        <taxon>Streptophyta</taxon>
        <taxon>Embryophyta</taxon>
        <taxon>Tracheophyta</taxon>
        <taxon>Spermatophyta</taxon>
        <taxon>Magnoliopsida</taxon>
        <taxon>eudicotyledons</taxon>
        <taxon>Gunneridae</taxon>
        <taxon>Pentapetalae</taxon>
        <taxon>rosids</taxon>
        <taxon>malvids</taxon>
        <taxon>Sapindales</taxon>
        <taxon>Meliaceae</taxon>
        <taxon>Melia</taxon>
    </lineage>
</organism>
<sequence length="1197" mass="133823">MNVSESEWTSQSFFREAHEVDPSGSDIFLVIKSTLDSSKVKGDSNTAETATSTAVVNPVSFSLSPYIPLKSEEYQAFLKSKLDLACAAVALSRGGNNTAKTATATAAGNPVSFSVSPDTPLKSEEYRASDKSKLDLACTAVALSGGGNNTAKTATATAAGNPVSFSLSPDIPLKSEEYQALLKRKLDLACAAVALSHGGNNTAKTTTATAAGNPVSFSVSPDIPLKSEEYRAFLKSKLDLARAAVALSRGGNNTAKIATATAAGNPVSFSVSLDIPLKSEEYWASDKSKLDLACTAVALSGADNLGNIPKQGPKILGKLSTNSSGECKDFGICLQIQGESQGPTSTQSANVVSESIMDYTNEFIADKIFNSKEELIQWTRNIGRKNGFVIVIKRSDLGSGGGQKARISFCCERGGQYRNKGKNKENKKEKQLRNVATKKCGCPFTLKGRKFGSDDNWMLEVVCGVHNHPITKPIEGRSYAGRLSKTETLLLIDMSKSMARPRDILVTLKDRDVDNASTIKQIYNARQRHNKLIKIPERSQIQQLLSKLSEHKYVEWHRSFDNSKIIKDLFWAHPVSINLLHAFPRVLVMDTCKTNRYNLLLLVIEGVTSTNMTFVVALAYLKSELEDNYIWALERLRSVMDDNALPTVIISDKELALMNAIARVFPTTKHLLSRWHIARNVLTNCKRLFAINEIWEKFRMSWNLVVLSSNEDEFTDRLNTLKKDFSSYPEAIEYVMNTWLNNYKEQFVSAWTDKIMHFGNLTKNRVGSSHSMLKKHFRSGHCNFETSWGKIHSLLELQHTNIRASFDRSLKVVQDQFKTAEFEELQGFISTDALHMILGELKRAHSIGVDAHACGCIIRLTHGLPCAHEIAEFKRESRPIPLESIDSYWRMLDLVPISKKQKINSSCEPVFDLIAERFDEVDDDTKLHILKRLTEIANAEFPLIETEAKKEIHGRPNSKGLSMIPTAQVKKRRQSKAMVHANKRLKSNNKFACFFPVGLLPYIHHIKDVVADGNCGFRAVADLMGFGENGWLQVRKDLLNELNSNSEYYSLLYGTGETDERVKELIHALTYFESHPRRDRWMIMPDMGHLIASAYNIVLFHLSFQQCLTFLPLRSMPMPTNYRKDIAIGYVNNNHFVEVFLSPDHPVPPITSNWYKFRHACAEGWETVYTSRIEHFRKVIGHNVATDEIIIDSSSDD</sequence>
<proteinExistence type="predicted"/>
<evidence type="ECO:0000313" key="2">
    <source>
        <dbReference type="Proteomes" id="UP001164539"/>
    </source>
</evidence>
<gene>
    <name evidence="1" type="ORF">OWV82_014066</name>
</gene>
<dbReference type="Proteomes" id="UP001164539">
    <property type="component" value="Chromosome 7"/>
</dbReference>
<name>A0ACC1XWM1_MELAZ</name>
<keyword evidence="2" id="KW-1185">Reference proteome</keyword>
<accession>A0ACC1XWM1</accession>
<protein>
    <submittedName>
        <fullName evidence="1">FAR1-related sequence</fullName>
    </submittedName>
</protein>
<reference evidence="1 2" key="1">
    <citation type="journal article" date="2023" name="Science">
        <title>Complex scaffold remodeling in plant triterpene biosynthesis.</title>
        <authorList>
            <person name="De La Pena R."/>
            <person name="Hodgson H."/>
            <person name="Liu J.C."/>
            <person name="Stephenson M.J."/>
            <person name="Martin A.C."/>
            <person name="Owen C."/>
            <person name="Harkess A."/>
            <person name="Leebens-Mack J."/>
            <person name="Jimenez L.E."/>
            <person name="Osbourn A."/>
            <person name="Sattely E.S."/>
        </authorList>
    </citation>
    <scope>NUCLEOTIDE SEQUENCE [LARGE SCALE GENOMIC DNA]</scope>
    <source>
        <strain evidence="2">cv. JPN11</strain>
        <tissue evidence="1">Leaf</tissue>
    </source>
</reference>
<dbReference type="EMBL" id="CM051400">
    <property type="protein sequence ID" value="KAJ4715743.1"/>
    <property type="molecule type" value="Genomic_DNA"/>
</dbReference>